<reference evidence="3 4" key="1">
    <citation type="submission" date="2022-01" db="EMBL/GenBank/DDBJ databases">
        <title>Whole genome-based taxonomy of the Shewanellaceae.</title>
        <authorList>
            <person name="Martin-Rodriguez A.J."/>
        </authorList>
    </citation>
    <scope>NUCLEOTIDE SEQUENCE [LARGE SCALE GENOMIC DNA]</scope>
    <source>
        <strain evidence="3 4">DSM 21332</strain>
    </source>
</reference>
<dbReference type="PANTHER" id="PTHR43639:SF1">
    <property type="entry name" value="SHORT-CHAIN DEHYDROGENASE_REDUCTASE FAMILY PROTEIN"/>
    <property type="match status" value="1"/>
</dbReference>
<dbReference type="RefSeq" id="WP_249249560.1">
    <property type="nucleotide sequence ID" value="NZ_JAKIKT010000005.1"/>
</dbReference>
<evidence type="ECO:0000256" key="1">
    <source>
        <dbReference type="ARBA" id="ARBA00006484"/>
    </source>
</evidence>
<dbReference type="PANTHER" id="PTHR43639">
    <property type="entry name" value="OXIDOREDUCTASE, SHORT-CHAIN DEHYDROGENASE/REDUCTASE FAMILY (AFU_ORTHOLOGUE AFUA_5G02870)"/>
    <property type="match status" value="1"/>
</dbReference>
<dbReference type="PRINTS" id="PR00081">
    <property type="entry name" value="GDHRDH"/>
</dbReference>
<keyword evidence="4" id="KW-1185">Reference proteome</keyword>
<organism evidence="3 4">
    <name type="scientific">Shewanella corallii</name>
    <dbReference type="NCBI Taxonomy" id="560080"/>
    <lineage>
        <taxon>Bacteria</taxon>
        <taxon>Pseudomonadati</taxon>
        <taxon>Pseudomonadota</taxon>
        <taxon>Gammaproteobacteria</taxon>
        <taxon>Alteromonadales</taxon>
        <taxon>Shewanellaceae</taxon>
        <taxon>Shewanella</taxon>
    </lineage>
</organism>
<dbReference type="PRINTS" id="PR00080">
    <property type="entry name" value="SDRFAMILY"/>
</dbReference>
<dbReference type="Gene3D" id="3.40.50.720">
    <property type="entry name" value="NAD(P)-binding Rossmann-like Domain"/>
    <property type="match status" value="1"/>
</dbReference>
<dbReference type="Proteomes" id="UP001202831">
    <property type="component" value="Unassembled WGS sequence"/>
</dbReference>
<name>A0ABT0NAQ5_9GAMM</name>
<dbReference type="EMBL" id="JAKIKT010000005">
    <property type="protein sequence ID" value="MCL2914932.1"/>
    <property type="molecule type" value="Genomic_DNA"/>
</dbReference>
<comment type="caution">
    <text evidence="3">The sequence shown here is derived from an EMBL/GenBank/DDBJ whole genome shotgun (WGS) entry which is preliminary data.</text>
</comment>
<dbReference type="InterPro" id="IPR002347">
    <property type="entry name" value="SDR_fam"/>
</dbReference>
<dbReference type="SUPFAM" id="SSF51735">
    <property type="entry name" value="NAD(P)-binding Rossmann-fold domains"/>
    <property type="match status" value="1"/>
</dbReference>
<comment type="similarity">
    <text evidence="1">Belongs to the short-chain dehydrogenases/reductases (SDR) family.</text>
</comment>
<protein>
    <submittedName>
        <fullName evidence="3">SDR family oxidoreductase</fullName>
    </submittedName>
</protein>
<keyword evidence="2" id="KW-0560">Oxidoreductase</keyword>
<evidence type="ECO:0000313" key="3">
    <source>
        <dbReference type="EMBL" id="MCL2914932.1"/>
    </source>
</evidence>
<sequence length="247" mass="26235">MEEPWVLITGGAKRVGAEIARQFHQAGFNVAIHYLHSKGEAQALVDSFNLIRCGSAQGFHADLSCEQDILKLADEVKATLPSLTVLVNNASVFKPMPLASVTMSDAQAMLQTNLLAPYFLSRELGKMLARSQGSVLNLVDIHGQRPLKDYGLYSVAKAGLEMATRSLALEMAPDVRVNGIAPGAIIWPHGSSDQKQQAVTAHIPLGRCGQSGDIAQLAVFLAQAPYISGQVIAVDGGRSATGYLGAE</sequence>
<gene>
    <name evidence="3" type="ORF">L2725_14325</name>
</gene>
<accession>A0ABT0NAQ5</accession>
<evidence type="ECO:0000313" key="4">
    <source>
        <dbReference type="Proteomes" id="UP001202831"/>
    </source>
</evidence>
<dbReference type="Pfam" id="PF13561">
    <property type="entry name" value="adh_short_C2"/>
    <property type="match status" value="1"/>
</dbReference>
<dbReference type="InterPro" id="IPR036291">
    <property type="entry name" value="NAD(P)-bd_dom_sf"/>
</dbReference>
<evidence type="ECO:0000256" key="2">
    <source>
        <dbReference type="ARBA" id="ARBA00023002"/>
    </source>
</evidence>
<proteinExistence type="inferred from homology"/>